<feature type="transmembrane region" description="Helical" evidence="6">
    <location>
        <begin position="375"/>
        <end position="404"/>
    </location>
</feature>
<name>A0A0S2SKC6_9GAMM</name>
<comment type="subcellular location">
    <subcellularLocation>
        <location evidence="1">Cell membrane</location>
        <topology evidence="1">Multi-pass membrane protein</topology>
    </subcellularLocation>
</comment>
<keyword evidence="5 6" id="KW-0472">Membrane</keyword>
<dbReference type="InterPro" id="IPR036866">
    <property type="entry name" value="RibonucZ/Hydroxyglut_hydro"/>
</dbReference>
<dbReference type="PATRIC" id="fig|652.5.peg.2513"/>
<evidence type="ECO:0000313" key="9">
    <source>
        <dbReference type="Proteomes" id="UP000058114"/>
    </source>
</evidence>
<feature type="domain" description="Metallo-beta-lactamase" evidence="7">
    <location>
        <begin position="485"/>
        <end position="671"/>
    </location>
</feature>
<dbReference type="RefSeq" id="WP_060586496.1">
    <property type="nucleotide sequence ID" value="NZ_CP013067.1"/>
</dbReference>
<evidence type="ECO:0000313" key="8">
    <source>
        <dbReference type="EMBL" id="ALP42117.1"/>
    </source>
</evidence>
<feature type="transmembrane region" description="Helical" evidence="6">
    <location>
        <begin position="222"/>
        <end position="243"/>
    </location>
</feature>
<dbReference type="AlphaFoldDB" id="A0A0S2SKC6"/>
<dbReference type="SUPFAM" id="SSF56281">
    <property type="entry name" value="Metallo-hydrolase/oxidoreductase"/>
    <property type="match status" value="1"/>
</dbReference>
<evidence type="ECO:0000256" key="1">
    <source>
        <dbReference type="ARBA" id="ARBA00004651"/>
    </source>
</evidence>
<dbReference type="SMART" id="SM00849">
    <property type="entry name" value="Lactamase_B"/>
    <property type="match status" value="1"/>
</dbReference>
<dbReference type="PANTHER" id="PTHR30619:SF1">
    <property type="entry name" value="RECOMBINATION PROTEIN 2"/>
    <property type="match status" value="1"/>
</dbReference>
<evidence type="ECO:0000256" key="3">
    <source>
        <dbReference type="ARBA" id="ARBA00022692"/>
    </source>
</evidence>
<dbReference type="Pfam" id="PF00753">
    <property type="entry name" value="Lactamase_B"/>
    <property type="match status" value="1"/>
</dbReference>
<dbReference type="Pfam" id="PF03772">
    <property type="entry name" value="Competence"/>
    <property type="match status" value="1"/>
</dbReference>
<sequence length="737" mass="81956">MDRHLIGFCLGGASARLWPFIPAWPWALLPLATLILALRKGPRPLLLGLCIGLLWLQLSLHLRLAWLEQLPAQQRLSLVGELERWERVDERFSRWWVRVNRMEGSPLWPAPLVQLNLYRPLTPPAVGARLALTARLKPAHGLANGAGWDGRRTLLGKGITATGTLDSVAVQEARPPALRERWLSQADALWSPLSQAALLRALTFGEQGGISRHQWDLFRGGGLTHVIAISGQHIAIVALLGWWLGRLWGERPAIILSSLLALIYTYLAGFGVSAERALLMVLVWCALRWWRRAWPPWRVWLWAFSLLLLWDPLSLCSAGFWLSFVAVALLMVAGLLWRRPSLWRLQLWMLLGLFPLQVILFGGVAPLAFATNLLLLPLFGLLIIPAALLGVLLSPLAAVLAYPLLWLSNEALVGVIWLLEWLAGQVVLWWPLGREWGLIVALALLSMVAWRLSGGRWLLLPALLLSLMAGWSHDRGRVSVLDVGQGLSVVISRGGRALVYDTGDSYPGGYSMADAVLLPHLHERGITRVDTLVISHKDRDHSGGRRALLRQIRVGREVSSYPFAGSTEPCQAGQQWHWQGIRVRVLWPEAGHRADNSRNNGSCVLRLEGEGWSLLLPGDIEKEAEAALVARWGSALGSDLLVVPHHGSRTSSTPAFVAAVAPRFVVYSAGLYNRWRFPRPEVVARYRAIGARQWVTGEHGEVVMVAGSDGLTVKAEREGGPWYRRHGAWWMPALWLE</sequence>
<organism evidence="8 9">
    <name type="scientific">Aeromonas schubertii</name>
    <dbReference type="NCBI Taxonomy" id="652"/>
    <lineage>
        <taxon>Bacteria</taxon>
        <taxon>Pseudomonadati</taxon>
        <taxon>Pseudomonadota</taxon>
        <taxon>Gammaproteobacteria</taxon>
        <taxon>Aeromonadales</taxon>
        <taxon>Aeromonadaceae</taxon>
        <taxon>Aeromonas</taxon>
    </lineage>
</organism>
<feature type="transmembrane region" description="Helical" evidence="6">
    <location>
        <begin position="297"/>
        <end position="313"/>
    </location>
</feature>
<dbReference type="GO" id="GO:0005886">
    <property type="term" value="C:plasma membrane"/>
    <property type="evidence" value="ECO:0007669"/>
    <property type="project" value="UniProtKB-SubCell"/>
</dbReference>
<dbReference type="PANTHER" id="PTHR30619">
    <property type="entry name" value="DNA INTERNALIZATION/COMPETENCE PROTEIN COMEC/REC2"/>
    <property type="match status" value="1"/>
</dbReference>
<keyword evidence="2" id="KW-1003">Cell membrane</keyword>
<protein>
    <submittedName>
        <fullName evidence="8">Competence protein ComEC</fullName>
    </submittedName>
</protein>
<feature type="transmembrane region" description="Helical" evidence="6">
    <location>
        <begin position="263"/>
        <end position="285"/>
    </location>
</feature>
<feature type="transmembrane region" description="Helical" evidence="6">
    <location>
        <begin position="319"/>
        <end position="337"/>
    </location>
</feature>
<dbReference type="NCBIfam" id="TIGR00361">
    <property type="entry name" value="ComEC_Rec2"/>
    <property type="match status" value="1"/>
</dbReference>
<evidence type="ECO:0000256" key="2">
    <source>
        <dbReference type="ARBA" id="ARBA00022475"/>
    </source>
</evidence>
<dbReference type="InterPro" id="IPR004797">
    <property type="entry name" value="Competence_ComEC/Rec2"/>
</dbReference>
<evidence type="ECO:0000256" key="6">
    <source>
        <dbReference type="SAM" id="Phobius"/>
    </source>
</evidence>
<feature type="transmembrane region" description="Helical" evidence="6">
    <location>
        <begin position="45"/>
        <end position="66"/>
    </location>
</feature>
<evidence type="ECO:0000256" key="4">
    <source>
        <dbReference type="ARBA" id="ARBA00022989"/>
    </source>
</evidence>
<reference evidence="9" key="1">
    <citation type="submission" date="2015-10" db="EMBL/GenBank/DDBJ databases">
        <title>Complete Genome Sequence of Aeromonas schubertii strain WL1483.</title>
        <authorList>
            <person name="Liu L."/>
        </authorList>
    </citation>
    <scope>NUCLEOTIDE SEQUENCE [LARGE SCALE GENOMIC DNA]</scope>
    <source>
        <strain evidence="9">WL1483</strain>
    </source>
</reference>
<accession>A0A0S2SKC6</accession>
<keyword evidence="4 6" id="KW-1133">Transmembrane helix</keyword>
<feature type="transmembrane region" description="Helical" evidence="6">
    <location>
        <begin position="349"/>
        <end position="369"/>
    </location>
</feature>
<dbReference type="Gene3D" id="3.60.15.10">
    <property type="entry name" value="Ribonuclease Z/Hydroxyacylglutathione hydrolase-like"/>
    <property type="match status" value="1"/>
</dbReference>
<dbReference type="GO" id="GO:0030420">
    <property type="term" value="P:establishment of competence for transformation"/>
    <property type="evidence" value="ECO:0007669"/>
    <property type="project" value="InterPro"/>
</dbReference>
<dbReference type="InterPro" id="IPR025405">
    <property type="entry name" value="DUF4131"/>
</dbReference>
<dbReference type="InterPro" id="IPR001279">
    <property type="entry name" value="Metallo-B-lactamas"/>
</dbReference>
<feature type="transmembrane region" description="Helical" evidence="6">
    <location>
        <begin position="411"/>
        <end position="430"/>
    </location>
</feature>
<reference evidence="8 9" key="2">
    <citation type="journal article" date="2016" name="Genome Announc.">
        <title>Complete Genome Sequence of the Highly Virulent Aeromonas schubertii Strain WL1483, Isolated from Diseased Snakehead Fish (Channa argus) in China.</title>
        <authorList>
            <person name="Liu L."/>
            <person name="Li N."/>
            <person name="Zhang D."/>
            <person name="Fu X."/>
            <person name="Shi C."/>
            <person name="Lin Q."/>
            <person name="Hao G."/>
        </authorList>
    </citation>
    <scope>NUCLEOTIDE SEQUENCE [LARGE SCALE GENOMIC DNA]</scope>
    <source>
        <strain evidence="8 9">WL1483</strain>
    </source>
</reference>
<gene>
    <name evidence="8" type="ORF">WL1483_2698</name>
</gene>
<evidence type="ECO:0000259" key="7">
    <source>
        <dbReference type="SMART" id="SM00849"/>
    </source>
</evidence>
<dbReference type="InterPro" id="IPR035681">
    <property type="entry name" value="ComA-like_MBL"/>
</dbReference>
<keyword evidence="3 6" id="KW-0812">Transmembrane</keyword>
<dbReference type="InterPro" id="IPR004477">
    <property type="entry name" value="ComEC_N"/>
</dbReference>
<evidence type="ECO:0000256" key="5">
    <source>
        <dbReference type="ARBA" id="ARBA00023136"/>
    </source>
</evidence>
<proteinExistence type="predicted"/>
<dbReference type="InterPro" id="IPR052159">
    <property type="entry name" value="Competence_DNA_uptake"/>
</dbReference>
<feature type="transmembrane region" description="Helical" evidence="6">
    <location>
        <begin position="436"/>
        <end position="452"/>
    </location>
</feature>
<dbReference type="NCBIfam" id="TIGR00360">
    <property type="entry name" value="ComEC_N-term"/>
    <property type="match status" value="1"/>
</dbReference>
<dbReference type="Proteomes" id="UP000058114">
    <property type="component" value="Chromosome"/>
</dbReference>
<dbReference type="CDD" id="cd07731">
    <property type="entry name" value="ComA-like_MBL-fold"/>
    <property type="match status" value="1"/>
</dbReference>
<feature type="transmembrane region" description="Helical" evidence="6">
    <location>
        <begin position="20"/>
        <end position="39"/>
    </location>
</feature>
<dbReference type="Pfam" id="PF13567">
    <property type="entry name" value="DUF4131"/>
    <property type="match status" value="1"/>
</dbReference>
<dbReference type="KEGG" id="asr:WL1483_2698"/>
<dbReference type="EMBL" id="CP013067">
    <property type="protein sequence ID" value="ALP42117.1"/>
    <property type="molecule type" value="Genomic_DNA"/>
</dbReference>